<dbReference type="SUPFAM" id="SSF88697">
    <property type="entry name" value="PUA domain-like"/>
    <property type="match status" value="1"/>
</dbReference>
<dbReference type="Gene3D" id="3.10.590.10">
    <property type="entry name" value="ph1033 like domains"/>
    <property type="match status" value="1"/>
</dbReference>
<dbReference type="InterPro" id="IPR047197">
    <property type="entry name" value="THYN1-like_EVE"/>
</dbReference>
<dbReference type="EMBL" id="MU069561">
    <property type="protein sequence ID" value="KAF5838929.1"/>
    <property type="molecule type" value="Genomic_DNA"/>
</dbReference>
<dbReference type="PANTHER" id="PTHR14087">
    <property type="entry name" value="THYMOCYTE NUCLEAR PROTEIN 1"/>
    <property type="match status" value="1"/>
</dbReference>
<dbReference type="Proteomes" id="UP000815325">
    <property type="component" value="Unassembled WGS sequence"/>
</dbReference>
<feature type="compositionally biased region" description="Polar residues" evidence="3">
    <location>
        <begin position="9"/>
        <end position="23"/>
    </location>
</feature>
<keyword evidence="6" id="KW-1185">Reference proteome</keyword>
<evidence type="ECO:0000256" key="3">
    <source>
        <dbReference type="SAM" id="MobiDB-lite"/>
    </source>
</evidence>
<protein>
    <submittedName>
        <fullName evidence="5">PUA-like domain-containing protein</fullName>
    </submittedName>
</protein>
<dbReference type="PANTHER" id="PTHR14087:SF7">
    <property type="entry name" value="THYMOCYTE NUCLEAR PROTEIN 1"/>
    <property type="match status" value="1"/>
</dbReference>
<dbReference type="InterPro" id="IPR002740">
    <property type="entry name" value="EVE_domain"/>
</dbReference>
<sequence>MKSEPSEFSWDNLSQLPDQTSSWEGVRNPQARNNMRAMKIDDEAFFYHSNCKTPMIVGIVKVVRTAYPDHSAFDKKSKYYDASSTPENPKWWMVDVKKVREMTPVSLETIKRAAAGGSDAKPGEYCRTHTKRLSTYSVLVCRADSSVTLLLKVLPNRRSACLCLVQIQMMSPPT</sequence>
<dbReference type="InterPro" id="IPR052181">
    <property type="entry name" value="5hmC_binding"/>
</dbReference>
<name>A0ABQ7GWE0_DUNSA</name>
<feature type="region of interest" description="Disordered" evidence="3">
    <location>
        <begin position="1"/>
        <end position="29"/>
    </location>
</feature>
<accession>A0ABQ7GWE0</accession>
<organism evidence="5 6">
    <name type="scientific">Dunaliella salina</name>
    <name type="common">Green alga</name>
    <name type="synonym">Protococcus salinus</name>
    <dbReference type="NCBI Taxonomy" id="3046"/>
    <lineage>
        <taxon>Eukaryota</taxon>
        <taxon>Viridiplantae</taxon>
        <taxon>Chlorophyta</taxon>
        <taxon>core chlorophytes</taxon>
        <taxon>Chlorophyceae</taxon>
        <taxon>CS clade</taxon>
        <taxon>Chlamydomonadales</taxon>
        <taxon>Dunaliellaceae</taxon>
        <taxon>Dunaliella</taxon>
    </lineage>
</organism>
<evidence type="ECO:0000256" key="1">
    <source>
        <dbReference type="ARBA" id="ARBA00004123"/>
    </source>
</evidence>
<evidence type="ECO:0000313" key="5">
    <source>
        <dbReference type="EMBL" id="KAF5838929.1"/>
    </source>
</evidence>
<dbReference type="Pfam" id="PF01878">
    <property type="entry name" value="EVE"/>
    <property type="match status" value="1"/>
</dbReference>
<evidence type="ECO:0000259" key="4">
    <source>
        <dbReference type="Pfam" id="PF01878"/>
    </source>
</evidence>
<feature type="domain" description="EVE" evidence="4">
    <location>
        <begin position="1"/>
        <end position="113"/>
    </location>
</feature>
<keyword evidence="2" id="KW-0539">Nucleus</keyword>
<evidence type="ECO:0000256" key="2">
    <source>
        <dbReference type="ARBA" id="ARBA00023242"/>
    </source>
</evidence>
<dbReference type="CDD" id="cd21133">
    <property type="entry name" value="EVE"/>
    <property type="match status" value="1"/>
</dbReference>
<dbReference type="InterPro" id="IPR015947">
    <property type="entry name" value="PUA-like_sf"/>
</dbReference>
<reference evidence="5" key="1">
    <citation type="submission" date="2017-08" db="EMBL/GenBank/DDBJ databases">
        <authorList>
            <person name="Polle J.E."/>
            <person name="Barry K."/>
            <person name="Cushman J."/>
            <person name="Schmutz J."/>
            <person name="Tran D."/>
            <person name="Hathwaick L.T."/>
            <person name="Yim W.C."/>
            <person name="Jenkins J."/>
            <person name="Mckie-Krisberg Z.M."/>
            <person name="Prochnik S."/>
            <person name="Lindquist E."/>
            <person name="Dockter R.B."/>
            <person name="Adam C."/>
            <person name="Molina H."/>
            <person name="Bunkerborg J."/>
            <person name="Jin E."/>
            <person name="Buchheim M."/>
            <person name="Magnuson J."/>
        </authorList>
    </citation>
    <scope>NUCLEOTIDE SEQUENCE</scope>
    <source>
        <strain evidence="5">CCAP 19/18</strain>
    </source>
</reference>
<comment type="subcellular location">
    <subcellularLocation>
        <location evidence="1">Nucleus</location>
    </subcellularLocation>
</comment>
<gene>
    <name evidence="5" type="ORF">DUNSADRAFT_1945</name>
</gene>
<comment type="caution">
    <text evidence="5">The sequence shown here is derived from an EMBL/GenBank/DDBJ whole genome shotgun (WGS) entry which is preliminary data.</text>
</comment>
<proteinExistence type="predicted"/>
<evidence type="ECO:0000313" key="6">
    <source>
        <dbReference type="Proteomes" id="UP000815325"/>
    </source>
</evidence>